<dbReference type="Gene3D" id="3.60.40.10">
    <property type="entry name" value="PPM-type phosphatase domain"/>
    <property type="match status" value="1"/>
</dbReference>
<evidence type="ECO:0000256" key="9">
    <source>
        <dbReference type="RuleBase" id="RU003465"/>
    </source>
</evidence>
<dbReference type="PROSITE" id="PS51746">
    <property type="entry name" value="PPM_2"/>
    <property type="match status" value="1"/>
</dbReference>
<dbReference type="AlphaFoldDB" id="A0A9N7MTT3"/>
<evidence type="ECO:0000256" key="10">
    <source>
        <dbReference type="SAM" id="MobiDB-lite"/>
    </source>
</evidence>
<dbReference type="OrthoDB" id="10264738at2759"/>
<accession>A0A9N7MTT3</accession>
<feature type="compositionally biased region" description="Basic and acidic residues" evidence="10">
    <location>
        <begin position="440"/>
        <end position="450"/>
    </location>
</feature>
<evidence type="ECO:0000256" key="2">
    <source>
        <dbReference type="ARBA" id="ARBA00001946"/>
    </source>
</evidence>
<dbReference type="Proteomes" id="UP001153555">
    <property type="component" value="Unassembled WGS sequence"/>
</dbReference>
<dbReference type="EMBL" id="CACSLK010012206">
    <property type="protein sequence ID" value="CAA0814101.1"/>
    <property type="molecule type" value="Genomic_DNA"/>
</dbReference>
<dbReference type="PROSITE" id="PS01032">
    <property type="entry name" value="PPM_1"/>
    <property type="match status" value="1"/>
</dbReference>
<dbReference type="InterPro" id="IPR001932">
    <property type="entry name" value="PPM-type_phosphatase-like_dom"/>
</dbReference>
<protein>
    <recommendedName>
        <fullName evidence="3">protein-serine/threonine phosphatase</fullName>
        <ecNumber evidence="3">3.1.3.16</ecNumber>
    </recommendedName>
</protein>
<dbReference type="PANTHER" id="PTHR13832">
    <property type="entry name" value="PROTEIN PHOSPHATASE 2C"/>
    <property type="match status" value="1"/>
</dbReference>
<comment type="cofactor">
    <cofactor evidence="1">
        <name>Mn(2+)</name>
        <dbReference type="ChEBI" id="CHEBI:29035"/>
    </cofactor>
</comment>
<gene>
    <name evidence="12" type="ORF">SHERM_14430</name>
</gene>
<dbReference type="InterPro" id="IPR015655">
    <property type="entry name" value="PP2C"/>
</dbReference>
<evidence type="ECO:0000313" key="13">
    <source>
        <dbReference type="Proteomes" id="UP001153555"/>
    </source>
</evidence>
<comment type="caution">
    <text evidence="12">The sequence shown here is derived from an EMBL/GenBank/DDBJ whole genome shotgun (WGS) entry which is preliminary data.</text>
</comment>
<evidence type="ECO:0000256" key="6">
    <source>
        <dbReference type="ARBA" id="ARBA00022842"/>
    </source>
</evidence>
<evidence type="ECO:0000256" key="5">
    <source>
        <dbReference type="ARBA" id="ARBA00022801"/>
    </source>
</evidence>
<name>A0A9N7MTT3_STRHE</name>
<evidence type="ECO:0000256" key="1">
    <source>
        <dbReference type="ARBA" id="ARBA00001936"/>
    </source>
</evidence>
<dbReference type="GO" id="GO:0046872">
    <property type="term" value="F:metal ion binding"/>
    <property type="evidence" value="ECO:0007669"/>
    <property type="project" value="UniProtKB-KW"/>
</dbReference>
<organism evidence="12 13">
    <name type="scientific">Striga hermonthica</name>
    <name type="common">Purple witchweed</name>
    <name type="synonym">Buchnera hermonthica</name>
    <dbReference type="NCBI Taxonomy" id="68872"/>
    <lineage>
        <taxon>Eukaryota</taxon>
        <taxon>Viridiplantae</taxon>
        <taxon>Streptophyta</taxon>
        <taxon>Embryophyta</taxon>
        <taxon>Tracheophyta</taxon>
        <taxon>Spermatophyta</taxon>
        <taxon>Magnoliopsida</taxon>
        <taxon>eudicotyledons</taxon>
        <taxon>Gunneridae</taxon>
        <taxon>Pentapetalae</taxon>
        <taxon>asterids</taxon>
        <taxon>lamiids</taxon>
        <taxon>Lamiales</taxon>
        <taxon>Orobanchaceae</taxon>
        <taxon>Buchnereae</taxon>
        <taxon>Striga</taxon>
    </lineage>
</organism>
<evidence type="ECO:0000313" key="12">
    <source>
        <dbReference type="EMBL" id="CAA0814101.1"/>
    </source>
</evidence>
<dbReference type="GO" id="GO:0004722">
    <property type="term" value="F:protein serine/threonine phosphatase activity"/>
    <property type="evidence" value="ECO:0007669"/>
    <property type="project" value="UniProtKB-EC"/>
</dbReference>
<dbReference type="PANTHER" id="PTHR13832:SF667">
    <property type="entry name" value="PROTEIN PHOSPHATASE 2C 14-RELATED"/>
    <property type="match status" value="1"/>
</dbReference>
<evidence type="ECO:0000256" key="7">
    <source>
        <dbReference type="ARBA" id="ARBA00022912"/>
    </source>
</evidence>
<comment type="cofactor">
    <cofactor evidence="2">
        <name>Mg(2+)</name>
        <dbReference type="ChEBI" id="CHEBI:18420"/>
    </cofactor>
</comment>
<dbReference type="InterPro" id="IPR036457">
    <property type="entry name" value="PPM-type-like_dom_sf"/>
</dbReference>
<keyword evidence="13" id="KW-1185">Reference proteome</keyword>
<dbReference type="InterPro" id="IPR000222">
    <property type="entry name" value="PP2C_BS"/>
</dbReference>
<feature type="region of interest" description="Disordered" evidence="10">
    <location>
        <begin position="401"/>
        <end position="450"/>
    </location>
</feature>
<dbReference type="SUPFAM" id="SSF81606">
    <property type="entry name" value="PP2C-like"/>
    <property type="match status" value="1"/>
</dbReference>
<dbReference type="EC" id="3.1.3.16" evidence="3"/>
<evidence type="ECO:0000259" key="11">
    <source>
        <dbReference type="PROSITE" id="PS51746"/>
    </source>
</evidence>
<keyword evidence="6" id="KW-0460">Magnesium</keyword>
<comment type="similarity">
    <text evidence="9">Belongs to the PP2C family.</text>
</comment>
<evidence type="ECO:0000256" key="3">
    <source>
        <dbReference type="ARBA" id="ARBA00013081"/>
    </source>
</evidence>
<keyword evidence="7 9" id="KW-0904">Protein phosphatase</keyword>
<feature type="compositionally biased region" description="Polar residues" evidence="10">
    <location>
        <begin position="401"/>
        <end position="438"/>
    </location>
</feature>
<keyword evidence="4" id="KW-0479">Metal-binding</keyword>
<evidence type="ECO:0000256" key="4">
    <source>
        <dbReference type="ARBA" id="ARBA00022723"/>
    </source>
</evidence>
<dbReference type="SMART" id="SM00332">
    <property type="entry name" value="PP2Cc"/>
    <property type="match status" value="1"/>
</dbReference>
<evidence type="ECO:0000256" key="8">
    <source>
        <dbReference type="ARBA" id="ARBA00023211"/>
    </source>
</evidence>
<feature type="domain" description="PPM-type phosphatase" evidence="11">
    <location>
        <begin position="72"/>
        <end position="410"/>
    </location>
</feature>
<reference evidence="12" key="1">
    <citation type="submission" date="2019-12" db="EMBL/GenBank/DDBJ databases">
        <authorList>
            <person name="Scholes J."/>
        </authorList>
    </citation>
    <scope>NUCLEOTIDE SEQUENCE</scope>
</reference>
<dbReference type="Pfam" id="PF00481">
    <property type="entry name" value="PP2C"/>
    <property type="match status" value="1"/>
</dbReference>
<dbReference type="CDD" id="cd00143">
    <property type="entry name" value="PP2Cc"/>
    <property type="match status" value="1"/>
</dbReference>
<keyword evidence="8" id="KW-0464">Manganese</keyword>
<sequence length="450" mass="49743">MADVLRCQEMLEIPTVTASRAQFLGGPTGNGAVPCSLKRKRPPKIEIPNVLHDISPDVFKMREASVCFADNGVGVFSVKGKKKFMEDAHRVFSSADGEKVFFGVYDGHGGSKAAEFVTENLHSKIFEMLNRSSENKGREEAVKEGYLKTDEEFLKQGLGSGVCCLTALIEGEEMIISNLGDCRAVLCRGGIAEAITTDHKPGLEDERSRIQEKGGYVEFHRGAWRVHGTLAVSRSIGDSHLKDWVIAEPDTKVLRLTPDMEYLVLASDGLWEEVSNQEAVEIVTRLCSKKQAVKLSSPVKEVRSSFSSLSNSPRTLLLAKNTTFSHMAHKACTYHQKTSRDERYCENASPPSKSQRISLERQKKIDLNNENEFLGDISSHDGLFGACKELVNLAVARDSTPSRMVTTGTNTRRPTLSPSPNTTSDHNRNNRCPANPTTHELGKNQKSFDR</sequence>
<proteinExistence type="inferred from homology"/>
<keyword evidence="5 9" id="KW-0378">Hydrolase</keyword>